<keyword evidence="2" id="KW-0378">Hydrolase</keyword>
<dbReference type="PANTHER" id="PTHR43788:SF8">
    <property type="entry name" value="DNA-BINDING PROTEIN SMUBP-2"/>
    <property type="match status" value="1"/>
</dbReference>
<dbReference type="PANTHER" id="PTHR43788">
    <property type="entry name" value="DNA2/NAM7 HELICASE FAMILY MEMBER"/>
    <property type="match status" value="1"/>
</dbReference>
<dbReference type="InterPro" id="IPR025202">
    <property type="entry name" value="PLD-like_dom"/>
</dbReference>
<feature type="domain" description="PLD phosphodiesterase" evidence="5">
    <location>
        <begin position="1137"/>
        <end position="1159"/>
    </location>
</feature>
<proteinExistence type="predicted"/>
<dbReference type="InterPro" id="IPR047187">
    <property type="entry name" value="SF1_C_Upf1"/>
</dbReference>
<dbReference type="GO" id="GO:0016787">
    <property type="term" value="F:hydrolase activity"/>
    <property type="evidence" value="ECO:0007669"/>
    <property type="project" value="UniProtKB-KW"/>
</dbReference>
<dbReference type="InterPro" id="IPR027417">
    <property type="entry name" value="P-loop_NTPase"/>
</dbReference>
<evidence type="ECO:0000313" key="6">
    <source>
        <dbReference type="EMBL" id="SDL10968.1"/>
    </source>
</evidence>
<evidence type="ECO:0000259" key="5">
    <source>
        <dbReference type="PROSITE" id="PS50035"/>
    </source>
</evidence>
<dbReference type="Gene3D" id="3.30.870.10">
    <property type="entry name" value="Endonuclease Chain A"/>
    <property type="match status" value="1"/>
</dbReference>
<evidence type="ECO:0000313" key="8">
    <source>
        <dbReference type="Proteomes" id="UP000198309"/>
    </source>
</evidence>
<evidence type="ECO:0000256" key="3">
    <source>
        <dbReference type="ARBA" id="ARBA00022806"/>
    </source>
</evidence>
<dbReference type="Pfam" id="PF13091">
    <property type="entry name" value="PLDc_2"/>
    <property type="match status" value="1"/>
</dbReference>
<dbReference type="Proteomes" id="UP000198309">
    <property type="component" value="Unassembled WGS sequence"/>
</dbReference>
<dbReference type="InterPro" id="IPR050534">
    <property type="entry name" value="Coronavir_polyprotein_1ab"/>
</dbReference>
<keyword evidence="3" id="KW-0347">Helicase</keyword>
<dbReference type="EMBL" id="FNEC01000071">
    <property type="protein sequence ID" value="SDL10968.1"/>
    <property type="molecule type" value="Genomic_DNA"/>
</dbReference>
<gene>
    <name evidence="6" type="ORF">SAMN05216189_10715</name>
    <name evidence="7" type="ORF">SAMN06295949_1365</name>
</gene>
<dbReference type="SUPFAM" id="SSF52540">
    <property type="entry name" value="P-loop containing nucleoside triphosphate hydrolases"/>
    <property type="match status" value="1"/>
</dbReference>
<dbReference type="GO" id="GO:0003678">
    <property type="term" value="F:DNA helicase activity"/>
    <property type="evidence" value="ECO:0007669"/>
    <property type="project" value="UniProtKB-ARBA"/>
</dbReference>
<dbReference type="Pfam" id="PF13087">
    <property type="entry name" value="AAA_12"/>
    <property type="match status" value="1"/>
</dbReference>
<dbReference type="InterPro" id="IPR041679">
    <property type="entry name" value="DNA2/NAM7-like_C"/>
</dbReference>
<evidence type="ECO:0000313" key="9">
    <source>
        <dbReference type="Proteomes" id="UP000199693"/>
    </source>
</evidence>
<name>A0A239N341_9PSED</name>
<dbReference type="Gene3D" id="3.40.50.300">
    <property type="entry name" value="P-loop containing nucleotide triphosphate hydrolases"/>
    <property type="match status" value="3"/>
</dbReference>
<dbReference type="EMBL" id="FZPC01000036">
    <property type="protein sequence ID" value="SNT49285.1"/>
    <property type="molecule type" value="Genomic_DNA"/>
</dbReference>
<dbReference type="AlphaFoldDB" id="A0A239N341"/>
<sequence length="1197" mass="133828">MQGKQQDMEVLDGWRAFVEATGIAKSRIKEADVHEHQQIKLNRKSLQEDDLGFCFSLSGAQASTLKGRFTKPDKQGRVQSDPLQLGFPLLRVTEGSKAFFIPLFRYSLPDTWHSEESQLFTVPVKQGSEVAPNIDAFRLYLDIDVQELGAERHMMSIAAACMEDTQASFSELFSAFLRWIKQRLDDLSESSAKSAMASLELAFTAIICPEANSDFNTREQLKDYEVLLQRSNLQGLPLLRQYIEHRFAETASTPSSPLRPPYGLFEHQYPLGRGQMMALAQISSGASLSAVQGAPGTGKTTLFKSLIASQIVERALACIGGNDRNLGLVVTSTAKKAVENVIDDLRGDAYLENINWLYFQGGDSGQVTNELQRVSALLRQLDTELHDQGKQKVLAARITENQRLIDVCLNRFEALKKQLDVATAPLKGASPEAYEAQLRLLGSDVSRRCSELGFSVERGVDIAQQCADALSGLDAQKVEYAHAQRWLSGGYGKLVGAPFPLENYRDWLSSSLSENLQHHFAEHPTSGLGLLLARWFGGKYRAARKHLHKAYPEDFSNYGLSGLDQVQLAKLARNRKELLATADIDQLLKAARWEETDAEKERERALKQLSTDLSGLASRIANLHRYKEAKRALQDEFPEGDWFEVLRMRFIAEQRVLFECAIDYLWQELLRQKASVRQVLSLWSSMLSGKQDSGYYRWKDKLEEFYRFISLAYPVMASTLASVHKLAGYKLSDLNGVTPYQLSLVDEAGMISVESLVPLLARSQRAIVVGDPLQIEPIRSLDKVAAEKLRARYFENNTLYEAVSPMLVTAYHRAAGTLTGSVADIGNGIVLDEHRRCQSPIAALFMSIAEYSGVQVHTATADPRIQAACTNMGGFNLMFYGVQGRRGLMPNTNQDEVDAIGLLLDKLEAAGYDLTRDVGIITPYSNQKNLLIKAYGERLKHRQTLKIGSVHQFQGVGFEVIIYSPVIFQRTDRDAFQNSKPNLLNVAVSRAKQQFIVVGNQQRLLAAGKSLARMAEICAESFIVNMEHQSPSFESASPRGVKHYFDCEHITAFESLASSSQHSFTVVVPWIRQGSSSNHPPLKILRAAQERGVAVTVYYGHDWAHKADADDGDPGLILAYRRQLGEENVIRLPGGTHEKILLVDEQVATVGSWNWLSHSYYRYCAMPDWQSLSLRRETSVELRDPYLIAQLKARIAR</sequence>
<evidence type="ECO:0000313" key="7">
    <source>
        <dbReference type="EMBL" id="SNT49285.1"/>
    </source>
</evidence>
<dbReference type="GO" id="GO:0005524">
    <property type="term" value="F:ATP binding"/>
    <property type="evidence" value="ECO:0007669"/>
    <property type="project" value="UniProtKB-KW"/>
</dbReference>
<accession>A0A239N341</accession>
<keyword evidence="1" id="KW-0547">Nucleotide-binding</keyword>
<evidence type="ECO:0000256" key="2">
    <source>
        <dbReference type="ARBA" id="ARBA00022801"/>
    </source>
</evidence>
<dbReference type="Proteomes" id="UP000199693">
    <property type="component" value="Unassembled WGS sequence"/>
</dbReference>
<dbReference type="PROSITE" id="PS50035">
    <property type="entry name" value="PLD"/>
    <property type="match status" value="1"/>
</dbReference>
<reference evidence="7 8" key="2">
    <citation type="submission" date="2017-06" db="EMBL/GenBank/DDBJ databases">
        <authorList>
            <person name="Varghese N."/>
            <person name="Submissions S."/>
        </authorList>
    </citation>
    <scope>NUCLEOTIDE SEQUENCE [LARGE SCALE GENOMIC DNA]</scope>
    <source>
        <strain evidence="7 8">RLD-1</strain>
    </source>
</reference>
<organism evidence="6 9">
    <name type="scientific">Pseudomonas delhiensis</name>
    <dbReference type="NCBI Taxonomy" id="366289"/>
    <lineage>
        <taxon>Bacteria</taxon>
        <taxon>Pseudomonadati</taxon>
        <taxon>Pseudomonadota</taxon>
        <taxon>Gammaproteobacteria</taxon>
        <taxon>Pseudomonadales</taxon>
        <taxon>Pseudomonadaceae</taxon>
        <taxon>Pseudomonas</taxon>
    </lineage>
</organism>
<evidence type="ECO:0000256" key="1">
    <source>
        <dbReference type="ARBA" id="ARBA00022741"/>
    </source>
</evidence>
<keyword evidence="8" id="KW-1185">Reference proteome</keyword>
<dbReference type="SUPFAM" id="SSF56024">
    <property type="entry name" value="Phospholipase D/nuclease"/>
    <property type="match status" value="1"/>
</dbReference>
<dbReference type="GO" id="GO:0006793">
    <property type="term" value="P:phosphorus metabolic process"/>
    <property type="evidence" value="ECO:0007669"/>
    <property type="project" value="UniProtKB-ARBA"/>
</dbReference>
<keyword evidence="4" id="KW-0067">ATP-binding</keyword>
<reference evidence="6 9" key="1">
    <citation type="submission" date="2016-10" db="EMBL/GenBank/DDBJ databases">
        <authorList>
            <person name="de Groot N.N."/>
        </authorList>
    </citation>
    <scope>NUCLEOTIDE SEQUENCE [LARGE SCALE GENOMIC DNA]</scope>
    <source>
        <strain evidence="6 9">CCM 7361</strain>
    </source>
</reference>
<dbReference type="InterPro" id="IPR001736">
    <property type="entry name" value="PLipase_D/transphosphatidylase"/>
</dbReference>
<protein>
    <submittedName>
        <fullName evidence="6">AAA domain-containing protein</fullName>
    </submittedName>
</protein>
<dbReference type="RefSeq" id="WP_089394240.1">
    <property type="nucleotide sequence ID" value="NZ_FNEC01000071.1"/>
</dbReference>
<evidence type="ECO:0000256" key="4">
    <source>
        <dbReference type="ARBA" id="ARBA00022840"/>
    </source>
</evidence>
<dbReference type="CDD" id="cd18808">
    <property type="entry name" value="SF1_C_Upf1"/>
    <property type="match status" value="1"/>
</dbReference>